<reference evidence="1" key="1">
    <citation type="journal article" date="2014" name="ISME J.">
        <title>Genetic and functional properties of uncultivated MCG archaea assessed by metagenome and gene expression analyses.</title>
        <authorList>
            <person name="Meng J."/>
            <person name="Xu J."/>
            <person name="Qin D."/>
            <person name="He Y."/>
            <person name="Xiao X."/>
            <person name="Wang F."/>
        </authorList>
    </citation>
    <scope>NUCLEOTIDE SEQUENCE</scope>
</reference>
<accession>W8RW66</accession>
<dbReference type="EMBL" id="KF439060">
    <property type="protein sequence ID" value="AHM02028.1"/>
    <property type="molecule type" value="Genomic_DNA"/>
</dbReference>
<organism evidence="1">
    <name type="scientific">uncultured miscellaneous Crenarchaeota group</name>
    <dbReference type="NCBI Taxonomy" id="1368239"/>
    <lineage>
        <taxon>Archaea</taxon>
        <taxon>Candidatus Bathyarchaeota</taxon>
        <taxon>environmental samples</taxon>
    </lineage>
</organism>
<evidence type="ECO:0000313" key="1">
    <source>
        <dbReference type="EMBL" id="AHM02028.1"/>
    </source>
</evidence>
<sequence length="160" mass="18587">MEKLISGKVLEITGTLMEGVTGTNLNELVLRAIEVYNRYRSPEATAKLVRIEKDNFVIEFEGAFCLGCGVRDYFEDFICELEDLSSNFRVKIKKVEPADPQSFRVKYVVKGAISYEEALFREFLQERGLSFKEYLASNACTKDVVKFHFRTWLFERKIEK</sequence>
<protein>
    <submittedName>
        <fullName evidence="1">Uncharacterized protein</fullName>
    </submittedName>
</protein>
<dbReference type="AlphaFoldDB" id="W8RW66"/>
<name>W8RW66_9ARCH</name>
<proteinExistence type="predicted"/>